<dbReference type="EMBL" id="UINC01001053">
    <property type="protein sequence ID" value="SUZ69141.1"/>
    <property type="molecule type" value="Genomic_DNA"/>
</dbReference>
<sequence length="223" mass="24847">MDGISDLIKKSPFGPIQSHMEKSKASANELLIFLKAAVDEDWDKAIQSRKIIVDLEHEADALKAEVRSLVPKSIFLSVPREDVLELVKRADEIPNTAKDISGLMIGRRMEIPPQISSTFIQFSAEATEICNVAADAIDHIDELFQFAFSGNATKEMQKLIRQLDALEDQSDESEITLRAELFSIEKNLPSVDVIFLYDVINKIGALADRAEQVGHRISLIASR</sequence>
<dbReference type="InterPro" id="IPR018445">
    <property type="entry name" value="Put_Phosphate_transp_reg"/>
</dbReference>
<feature type="coiled-coil region" evidence="2">
    <location>
        <begin position="149"/>
        <end position="176"/>
    </location>
</feature>
<dbReference type="PANTHER" id="PTHR36536:SF3">
    <property type="entry name" value="UPF0111 PROTEIN HI_1603"/>
    <property type="match status" value="1"/>
</dbReference>
<name>A0A381PQ33_9ZZZZ</name>
<evidence type="ECO:0000256" key="2">
    <source>
        <dbReference type="SAM" id="Coils"/>
    </source>
</evidence>
<dbReference type="SUPFAM" id="SSF109755">
    <property type="entry name" value="PhoU-like"/>
    <property type="match status" value="1"/>
</dbReference>
<gene>
    <name evidence="3" type="ORF">METZ01_LOCUS21995</name>
</gene>
<proteinExistence type="inferred from homology"/>
<dbReference type="AlphaFoldDB" id="A0A381PQ33"/>
<evidence type="ECO:0000313" key="3">
    <source>
        <dbReference type="EMBL" id="SUZ69141.1"/>
    </source>
</evidence>
<dbReference type="PANTHER" id="PTHR36536">
    <property type="entry name" value="UPF0111 PROTEIN HI_1603"/>
    <property type="match status" value="1"/>
</dbReference>
<evidence type="ECO:0008006" key="4">
    <source>
        <dbReference type="Google" id="ProtNLM"/>
    </source>
</evidence>
<protein>
    <recommendedName>
        <fullName evidence="4">TIGR00153 family protein</fullName>
    </recommendedName>
</protein>
<comment type="similarity">
    <text evidence="1">Belongs to the UPF0111 family.</text>
</comment>
<dbReference type="Gene3D" id="1.20.58.220">
    <property type="entry name" value="Phosphate transport system protein phou homolog 2, domain 2"/>
    <property type="match status" value="1"/>
</dbReference>
<dbReference type="InterPro" id="IPR038078">
    <property type="entry name" value="PhoU-like_sf"/>
</dbReference>
<dbReference type="InterPro" id="IPR002727">
    <property type="entry name" value="DUF47"/>
</dbReference>
<reference evidence="3" key="1">
    <citation type="submission" date="2018-05" db="EMBL/GenBank/DDBJ databases">
        <authorList>
            <person name="Lanie J.A."/>
            <person name="Ng W.-L."/>
            <person name="Kazmierczak K.M."/>
            <person name="Andrzejewski T.M."/>
            <person name="Davidsen T.M."/>
            <person name="Wayne K.J."/>
            <person name="Tettelin H."/>
            <person name="Glass J.I."/>
            <person name="Rusch D."/>
            <person name="Podicherti R."/>
            <person name="Tsui H.-C.T."/>
            <person name="Winkler M.E."/>
        </authorList>
    </citation>
    <scope>NUCLEOTIDE SEQUENCE</scope>
</reference>
<evidence type="ECO:0000256" key="1">
    <source>
        <dbReference type="ARBA" id="ARBA00008591"/>
    </source>
</evidence>
<accession>A0A381PQ33</accession>
<dbReference type="Pfam" id="PF01865">
    <property type="entry name" value="PhoU_div"/>
    <property type="match status" value="1"/>
</dbReference>
<dbReference type="NCBIfam" id="TIGR00153">
    <property type="entry name" value="TIGR00153 family protein"/>
    <property type="match status" value="1"/>
</dbReference>
<organism evidence="3">
    <name type="scientific">marine metagenome</name>
    <dbReference type="NCBI Taxonomy" id="408172"/>
    <lineage>
        <taxon>unclassified sequences</taxon>
        <taxon>metagenomes</taxon>
        <taxon>ecological metagenomes</taxon>
    </lineage>
</organism>
<keyword evidence="2" id="KW-0175">Coiled coil</keyword>